<organism evidence="2">
    <name type="scientific">Arundo donax</name>
    <name type="common">Giant reed</name>
    <name type="synonym">Donax arundinaceus</name>
    <dbReference type="NCBI Taxonomy" id="35708"/>
    <lineage>
        <taxon>Eukaryota</taxon>
        <taxon>Viridiplantae</taxon>
        <taxon>Streptophyta</taxon>
        <taxon>Embryophyta</taxon>
        <taxon>Tracheophyta</taxon>
        <taxon>Spermatophyta</taxon>
        <taxon>Magnoliopsida</taxon>
        <taxon>Liliopsida</taxon>
        <taxon>Poales</taxon>
        <taxon>Poaceae</taxon>
        <taxon>PACMAD clade</taxon>
        <taxon>Arundinoideae</taxon>
        <taxon>Arundineae</taxon>
        <taxon>Arundo</taxon>
    </lineage>
</organism>
<evidence type="ECO:0000256" key="1">
    <source>
        <dbReference type="SAM" id="MobiDB-lite"/>
    </source>
</evidence>
<dbReference type="AlphaFoldDB" id="A0A0A9AZE8"/>
<protein>
    <submittedName>
        <fullName evidence="2">Uncharacterized protein</fullName>
    </submittedName>
</protein>
<dbReference type="EMBL" id="GBRH01242632">
    <property type="protein sequence ID" value="JAD55263.1"/>
    <property type="molecule type" value="Transcribed_RNA"/>
</dbReference>
<reference evidence="2" key="2">
    <citation type="journal article" date="2015" name="Data Brief">
        <title>Shoot transcriptome of the giant reed, Arundo donax.</title>
        <authorList>
            <person name="Barrero R.A."/>
            <person name="Guerrero F.D."/>
            <person name="Moolhuijzen P."/>
            <person name="Goolsby J.A."/>
            <person name="Tidwell J."/>
            <person name="Bellgard S.E."/>
            <person name="Bellgard M.I."/>
        </authorList>
    </citation>
    <scope>NUCLEOTIDE SEQUENCE</scope>
    <source>
        <tissue evidence="2">Shoot tissue taken approximately 20 cm above the soil surface</tissue>
    </source>
</reference>
<feature type="region of interest" description="Disordered" evidence="1">
    <location>
        <begin position="25"/>
        <end position="46"/>
    </location>
</feature>
<accession>A0A0A9AZE8</accession>
<proteinExistence type="predicted"/>
<name>A0A0A9AZE8_ARUDO</name>
<reference evidence="2" key="1">
    <citation type="submission" date="2014-09" db="EMBL/GenBank/DDBJ databases">
        <authorList>
            <person name="Magalhaes I.L.F."/>
            <person name="Oliveira U."/>
            <person name="Santos F.R."/>
            <person name="Vidigal T.H.D.A."/>
            <person name="Brescovit A.D."/>
            <person name="Santos A.J."/>
        </authorList>
    </citation>
    <scope>NUCLEOTIDE SEQUENCE</scope>
    <source>
        <tissue evidence="2">Shoot tissue taken approximately 20 cm above the soil surface</tissue>
    </source>
</reference>
<evidence type="ECO:0000313" key="2">
    <source>
        <dbReference type="EMBL" id="JAD55263.1"/>
    </source>
</evidence>
<sequence>MAVILGPPPPGGPFFVAFHRPNFATSPLPNSEGAADDDSCGDWSVSAGDHGQLLQLPLHHPHHGSAVQ</sequence>